<evidence type="ECO:0000256" key="5">
    <source>
        <dbReference type="ARBA" id="ARBA00023002"/>
    </source>
</evidence>
<dbReference type="InterPro" id="IPR036291">
    <property type="entry name" value="NAD(P)-bd_dom_sf"/>
</dbReference>
<evidence type="ECO:0000256" key="4">
    <source>
        <dbReference type="ARBA" id="ARBA00022833"/>
    </source>
</evidence>
<keyword evidence="4 6" id="KW-0862">Zinc</keyword>
<dbReference type="Pfam" id="PF08240">
    <property type="entry name" value="ADH_N"/>
    <property type="match status" value="1"/>
</dbReference>
<comment type="cofactor">
    <cofactor evidence="1 6">
        <name>Zn(2+)</name>
        <dbReference type="ChEBI" id="CHEBI:29105"/>
    </cofactor>
</comment>
<comment type="similarity">
    <text evidence="2 6">Belongs to the zinc-containing alcohol dehydrogenase family.</text>
</comment>
<organism evidence="8 9">
    <name type="scientific">Aspergillus parasiticus</name>
    <dbReference type="NCBI Taxonomy" id="5067"/>
    <lineage>
        <taxon>Eukaryota</taxon>
        <taxon>Fungi</taxon>
        <taxon>Dikarya</taxon>
        <taxon>Ascomycota</taxon>
        <taxon>Pezizomycotina</taxon>
        <taxon>Eurotiomycetes</taxon>
        <taxon>Eurotiomycetidae</taxon>
        <taxon>Eurotiales</taxon>
        <taxon>Aspergillaceae</taxon>
        <taxon>Aspergillus</taxon>
        <taxon>Aspergillus subgen. Circumdati</taxon>
    </lineage>
</organism>
<dbReference type="InterPro" id="IPR011032">
    <property type="entry name" value="GroES-like_sf"/>
</dbReference>
<dbReference type="InterPro" id="IPR013154">
    <property type="entry name" value="ADH-like_N"/>
</dbReference>
<dbReference type="CDD" id="cd08278">
    <property type="entry name" value="benzyl_alcohol_DH"/>
    <property type="match status" value="1"/>
</dbReference>
<dbReference type="Pfam" id="PF00107">
    <property type="entry name" value="ADH_zinc_N"/>
    <property type="match status" value="1"/>
</dbReference>
<accession>A0A5N6DUQ6</accession>
<evidence type="ECO:0000259" key="7">
    <source>
        <dbReference type="SMART" id="SM00829"/>
    </source>
</evidence>
<keyword evidence="3 6" id="KW-0479">Metal-binding</keyword>
<keyword evidence="5" id="KW-0560">Oxidoreductase</keyword>
<dbReference type="EMBL" id="ML734950">
    <property type="protein sequence ID" value="KAB8208707.1"/>
    <property type="molecule type" value="Genomic_DNA"/>
</dbReference>
<evidence type="ECO:0000256" key="6">
    <source>
        <dbReference type="RuleBase" id="RU361277"/>
    </source>
</evidence>
<dbReference type="Gene3D" id="3.90.180.10">
    <property type="entry name" value="Medium-chain alcohol dehydrogenases, catalytic domain"/>
    <property type="match status" value="1"/>
</dbReference>
<proteinExistence type="inferred from homology"/>
<reference evidence="8 9" key="1">
    <citation type="submission" date="2019-04" db="EMBL/GenBank/DDBJ databases">
        <title>Fungal friends and foes A comparative genomics study of 23 Aspergillus species from section Flavi.</title>
        <authorList>
            <consortium name="DOE Joint Genome Institute"/>
            <person name="Kjaerbolling I."/>
            <person name="Vesth T.C."/>
            <person name="Frisvad J.C."/>
            <person name="Nybo J.L."/>
            <person name="Theobald S."/>
            <person name="Kildgaard S."/>
            <person name="Petersen T.I."/>
            <person name="Kuo A."/>
            <person name="Sato A."/>
            <person name="Lyhne E.K."/>
            <person name="Kogle M.E."/>
            <person name="Wiebenga A."/>
            <person name="Kun R.S."/>
            <person name="Lubbers R.J."/>
            <person name="Makela M.R."/>
            <person name="Barry K."/>
            <person name="Chovatia M."/>
            <person name="Clum A."/>
            <person name="Daum C."/>
            <person name="Haridas S."/>
            <person name="He G."/>
            <person name="LaButti K."/>
            <person name="Lipzen A."/>
            <person name="Mondo S."/>
            <person name="Pangilinan J."/>
            <person name="Riley R."/>
            <person name="Salamov A."/>
            <person name="Simmons B.A."/>
            <person name="Magnuson J.K."/>
            <person name="Henrissat B."/>
            <person name="Mortensen U.H."/>
            <person name="Larsen T.O."/>
            <person name="De vries R.P."/>
            <person name="Grigoriev I.V."/>
            <person name="Machida M."/>
            <person name="Baker S.E."/>
            <person name="Andersen M.R."/>
        </authorList>
    </citation>
    <scope>NUCLEOTIDE SEQUENCE [LARGE SCALE GENOMIC DNA]</scope>
    <source>
        <strain evidence="8 9">CBS 117618</strain>
    </source>
</reference>
<dbReference type="GO" id="GO:0008270">
    <property type="term" value="F:zinc ion binding"/>
    <property type="evidence" value="ECO:0007669"/>
    <property type="project" value="InterPro"/>
</dbReference>
<dbReference type="InterPro" id="IPR013149">
    <property type="entry name" value="ADH-like_C"/>
</dbReference>
<protein>
    <submittedName>
        <fullName evidence="8">Chaperonin 10-like protein</fullName>
    </submittedName>
</protein>
<dbReference type="Gene3D" id="3.40.50.720">
    <property type="entry name" value="NAD(P)-binding Rossmann-like Domain"/>
    <property type="match status" value="1"/>
</dbReference>
<dbReference type="SMART" id="SM00829">
    <property type="entry name" value="PKS_ER"/>
    <property type="match status" value="1"/>
</dbReference>
<dbReference type="PROSITE" id="PS00059">
    <property type="entry name" value="ADH_ZINC"/>
    <property type="match status" value="1"/>
</dbReference>
<keyword evidence="9" id="KW-1185">Reference proteome</keyword>
<evidence type="ECO:0000313" key="9">
    <source>
        <dbReference type="Proteomes" id="UP000326532"/>
    </source>
</evidence>
<evidence type="ECO:0000256" key="2">
    <source>
        <dbReference type="ARBA" id="ARBA00008072"/>
    </source>
</evidence>
<dbReference type="SUPFAM" id="SSF50129">
    <property type="entry name" value="GroES-like"/>
    <property type="match status" value="1"/>
</dbReference>
<dbReference type="SUPFAM" id="SSF51735">
    <property type="entry name" value="NAD(P)-binding Rossmann-fold domains"/>
    <property type="match status" value="1"/>
</dbReference>
<dbReference type="GO" id="GO:0016491">
    <property type="term" value="F:oxidoreductase activity"/>
    <property type="evidence" value="ECO:0007669"/>
    <property type="project" value="UniProtKB-KW"/>
</dbReference>
<dbReference type="VEuPathDB" id="FungiDB:BDV34DRAFT_222385"/>
<name>A0A5N6DUQ6_ASPPA</name>
<sequence>MSSEKAPITTKAYVVEKKGAPFILRDVILDQVQPSEVLVEIKYTGLCHTDVVVQQGGMPIGQYPAVLGHEGAGIVRQVGSEVADKSLKEGDTVLLSFHTCGRCNACLAGRCGSCPRMTETNFLSSARLDKTSPIALPDGTPVHGQFFGQSSLSKMAIVTEKSVVKISAQASDLQFLAPFSCGYLTGAGTVLNALCPKSDSKVAIIGMGGVGLAAMLAAKAVGVQHVVAVDMLDAKLEMAASLGATHTVNTLTTKSLTTGILDIFPDGVDYILDTTGVASLSQDSIAALAHEGTLALVGVPSPTANIQVNALDLLLSCKRIIGVIEGRADPKTLIPRLVQLFNEGKFPVNQFTKCYPARCLTEALEDLKSGSAVKAVLSWDDV</sequence>
<dbReference type="AlphaFoldDB" id="A0A5N6DUQ6"/>
<evidence type="ECO:0000313" key="8">
    <source>
        <dbReference type="EMBL" id="KAB8208707.1"/>
    </source>
</evidence>
<dbReference type="PANTHER" id="PTHR43350">
    <property type="entry name" value="NAD-DEPENDENT ALCOHOL DEHYDROGENASE"/>
    <property type="match status" value="1"/>
</dbReference>
<dbReference type="OMA" id="CHTDIVV"/>
<evidence type="ECO:0000256" key="1">
    <source>
        <dbReference type="ARBA" id="ARBA00001947"/>
    </source>
</evidence>
<dbReference type="Proteomes" id="UP000326532">
    <property type="component" value="Unassembled WGS sequence"/>
</dbReference>
<dbReference type="InterPro" id="IPR020843">
    <property type="entry name" value="ER"/>
</dbReference>
<feature type="domain" description="Enoyl reductase (ER)" evidence="7">
    <location>
        <begin position="19"/>
        <end position="377"/>
    </location>
</feature>
<evidence type="ECO:0000256" key="3">
    <source>
        <dbReference type="ARBA" id="ARBA00022723"/>
    </source>
</evidence>
<gene>
    <name evidence="8" type="ORF">BDV34DRAFT_222385</name>
</gene>
<dbReference type="PANTHER" id="PTHR43350:SF20">
    <property type="entry name" value="ENOYL REDUCTASE (ER) DOMAIN-CONTAINING PROTEIN"/>
    <property type="match status" value="1"/>
</dbReference>
<dbReference type="InterPro" id="IPR002328">
    <property type="entry name" value="ADH_Zn_CS"/>
</dbReference>